<organism evidence="3 4">
    <name type="scientific">Streptomyces virginiae</name>
    <name type="common">Streptomyces cinnamonensis</name>
    <dbReference type="NCBI Taxonomy" id="1961"/>
    <lineage>
        <taxon>Bacteria</taxon>
        <taxon>Bacillati</taxon>
        <taxon>Actinomycetota</taxon>
        <taxon>Actinomycetes</taxon>
        <taxon>Kitasatosporales</taxon>
        <taxon>Streptomycetaceae</taxon>
        <taxon>Streptomyces</taxon>
    </lineage>
</organism>
<dbReference type="Pfam" id="PF12146">
    <property type="entry name" value="Hydrolase_4"/>
    <property type="match status" value="1"/>
</dbReference>
<gene>
    <name evidence="2" type="ORF">OG517_00560</name>
    <name evidence="3" type="ORF">OG517_42610</name>
</gene>
<dbReference type="Proteomes" id="UP001432039">
    <property type="component" value="Chromosome"/>
</dbReference>
<dbReference type="InterPro" id="IPR017208">
    <property type="entry name" value="UCP037442_abhydr"/>
</dbReference>
<dbReference type="RefSeq" id="WP_328959639.1">
    <property type="nucleotide sequence ID" value="NZ_CP108090.1"/>
</dbReference>
<evidence type="ECO:0000313" key="3">
    <source>
        <dbReference type="EMBL" id="WUQ17535.1"/>
    </source>
</evidence>
<dbReference type="SUPFAM" id="SSF53474">
    <property type="entry name" value="alpha/beta-Hydrolases"/>
    <property type="match status" value="1"/>
</dbReference>
<dbReference type="EMBL" id="CP108090">
    <property type="protein sequence ID" value="WUQ17535.1"/>
    <property type="molecule type" value="Genomic_DNA"/>
</dbReference>
<keyword evidence="3" id="KW-0378">Hydrolase</keyword>
<reference evidence="3" key="1">
    <citation type="submission" date="2022-10" db="EMBL/GenBank/DDBJ databases">
        <title>The complete genomes of actinobacterial strains from the NBC collection.</title>
        <authorList>
            <person name="Joergensen T.S."/>
            <person name="Alvarez Arevalo M."/>
            <person name="Sterndorff E.B."/>
            <person name="Faurdal D."/>
            <person name="Vuksanovic O."/>
            <person name="Mourched A.-S."/>
            <person name="Charusanti P."/>
            <person name="Shaw S."/>
            <person name="Blin K."/>
            <person name="Weber T."/>
        </authorList>
    </citation>
    <scope>NUCLEOTIDE SEQUENCE</scope>
    <source>
        <strain evidence="3">NBC_00248</strain>
    </source>
</reference>
<protein>
    <submittedName>
        <fullName evidence="3">Alpha/beta fold hydrolase</fullName>
    </submittedName>
</protein>
<evidence type="ECO:0000313" key="2">
    <source>
        <dbReference type="EMBL" id="WUQ10072.1"/>
    </source>
</evidence>
<name>A0ABZ1TPV6_STRVG</name>
<accession>A0ABZ1TPV6</accession>
<dbReference type="GO" id="GO:0016787">
    <property type="term" value="F:hydrolase activity"/>
    <property type="evidence" value="ECO:0007669"/>
    <property type="project" value="UniProtKB-KW"/>
</dbReference>
<dbReference type="Gene3D" id="3.40.50.1820">
    <property type="entry name" value="alpha/beta hydrolase"/>
    <property type="match status" value="1"/>
</dbReference>
<dbReference type="InterPro" id="IPR029058">
    <property type="entry name" value="AB_hydrolase_fold"/>
</dbReference>
<dbReference type="PIRSF" id="PIRSF037442">
    <property type="entry name" value="UCP037442_abhydr"/>
    <property type="match status" value="1"/>
</dbReference>
<evidence type="ECO:0000259" key="1">
    <source>
        <dbReference type="Pfam" id="PF12146"/>
    </source>
</evidence>
<sequence>MSAAPGPGRWEVALPPYRGDGPQRVVTQVLEPAGVARAVVLIWPAMAVGASYYAPLCAELARLGIASVSADLRGQGESGPRSGRASRQGYDELAARDWPRVVAAVRERFGADVPLYLLGHSIGGQISALYTAREPKGVDGLVFVAAGSVDFRGFRGAGALRVLLSTQLAASIARLWGYFPGHRLGFGGRQPARLIRDWARIARTGRFEPAGADLVYADALAAVRLPVLAVSVAGDALAPPTAVDRLCAVLPACTVERWHYEPEPGVRVDHVRWARHGGPVAARIRAWADTL</sequence>
<dbReference type="InterPro" id="IPR022742">
    <property type="entry name" value="Hydrolase_4"/>
</dbReference>
<dbReference type="EMBL" id="CP108090">
    <property type="protein sequence ID" value="WUQ10072.1"/>
    <property type="molecule type" value="Genomic_DNA"/>
</dbReference>
<proteinExistence type="predicted"/>
<feature type="domain" description="Serine aminopeptidase S33" evidence="1">
    <location>
        <begin position="36"/>
        <end position="146"/>
    </location>
</feature>
<keyword evidence="4" id="KW-1185">Reference proteome</keyword>
<evidence type="ECO:0000313" key="4">
    <source>
        <dbReference type="Proteomes" id="UP001432039"/>
    </source>
</evidence>